<evidence type="ECO:0000256" key="4">
    <source>
        <dbReference type="ARBA" id="ARBA00022840"/>
    </source>
</evidence>
<dbReference type="GO" id="GO:0005524">
    <property type="term" value="F:ATP binding"/>
    <property type="evidence" value="ECO:0007669"/>
    <property type="project" value="UniProtKB-KW"/>
</dbReference>
<proteinExistence type="inferred from homology"/>
<evidence type="ECO:0000256" key="1">
    <source>
        <dbReference type="ARBA" id="ARBA00009104"/>
    </source>
</evidence>
<evidence type="ECO:0000256" key="5">
    <source>
        <dbReference type="ARBA" id="ARBA00032897"/>
    </source>
</evidence>
<reference evidence="9 11" key="2">
    <citation type="submission" date="2022-02" db="EMBL/GenBank/DDBJ databases">
        <title>Uncovering new skin microbiome diversity through culturing and metagenomics.</title>
        <authorList>
            <person name="Conlan S."/>
            <person name="Deming C."/>
            <person name="Nisc Comparative Sequencing Program N."/>
            <person name="Segre J.A."/>
        </authorList>
    </citation>
    <scope>NUCLEOTIDE SEQUENCE [LARGE SCALE GENOMIC DNA]</scope>
    <source>
        <strain evidence="9 11">ACRQV</strain>
    </source>
</reference>
<dbReference type="EMBL" id="JAKRDF010000004">
    <property type="protein sequence ID" value="MCG7275875.1"/>
    <property type="molecule type" value="Genomic_DNA"/>
</dbReference>
<evidence type="ECO:0000313" key="10">
    <source>
        <dbReference type="Proteomes" id="UP000031890"/>
    </source>
</evidence>
<dbReference type="InterPro" id="IPR027417">
    <property type="entry name" value="P-loop_NTPase"/>
</dbReference>
<accession>A0A0B6EZA6</accession>
<evidence type="ECO:0000256" key="6">
    <source>
        <dbReference type="ARBA" id="ARBA00048178"/>
    </source>
</evidence>
<dbReference type="Proteomes" id="UP000031890">
    <property type="component" value="Chromosome"/>
</dbReference>
<reference evidence="8 10" key="1">
    <citation type="journal article" date="2015" name="Genome Announc.">
        <title>Complete Genome Sequence and Annotation of Corynebacterium singulare DSM 44357, Isolated from a Human Semen Specimen.</title>
        <authorList>
            <person name="Merten M."/>
            <person name="Brinkrolf K."/>
            <person name="Albersmeier A."/>
            <person name="Kutter Y."/>
            <person name="Ruckert C."/>
            <person name="Tauch A."/>
        </authorList>
    </citation>
    <scope>NUCLEOTIDE SEQUENCE [LARGE SCALE GENOMIC DNA]</scope>
    <source>
        <strain evidence="8">IBS B52218</strain>
    </source>
</reference>
<dbReference type="STRING" id="161899.CSING_13015"/>
<dbReference type="Pfam" id="PF06414">
    <property type="entry name" value="Zeta_toxin"/>
    <property type="match status" value="1"/>
</dbReference>
<dbReference type="InterPro" id="IPR010488">
    <property type="entry name" value="Zeta_toxin_domain"/>
</dbReference>
<dbReference type="Proteomes" id="UP001521911">
    <property type="component" value="Unassembled WGS sequence"/>
</dbReference>
<dbReference type="Gene3D" id="3.40.50.300">
    <property type="entry name" value="P-loop containing nucleotide triphosphate hydrolases"/>
    <property type="match status" value="1"/>
</dbReference>
<evidence type="ECO:0000256" key="3">
    <source>
        <dbReference type="ARBA" id="ARBA00022741"/>
    </source>
</evidence>
<comment type="similarity">
    <text evidence="1">Belongs to the zeta toxin family.</text>
</comment>
<feature type="domain" description="Zeta toxin" evidence="7">
    <location>
        <begin position="25"/>
        <end position="206"/>
    </location>
</feature>
<gene>
    <name evidence="8" type="ORF">CSING_13015</name>
    <name evidence="9" type="ORF">MHK08_05260</name>
</gene>
<dbReference type="RefSeq" id="WP_042532881.1">
    <property type="nucleotide sequence ID" value="NZ_CP010827.1"/>
</dbReference>
<organism evidence="8 10">
    <name type="scientific">Corynebacterium singulare</name>
    <dbReference type="NCBI Taxonomy" id="161899"/>
    <lineage>
        <taxon>Bacteria</taxon>
        <taxon>Bacillati</taxon>
        <taxon>Actinomycetota</taxon>
        <taxon>Actinomycetes</taxon>
        <taxon>Mycobacteriales</taxon>
        <taxon>Corynebacteriaceae</taxon>
        <taxon>Corynebacterium</taxon>
    </lineage>
</organism>
<keyword evidence="3" id="KW-0547">Nucleotide-binding</keyword>
<dbReference type="GO" id="GO:0016301">
    <property type="term" value="F:kinase activity"/>
    <property type="evidence" value="ECO:0007669"/>
    <property type="project" value="InterPro"/>
</dbReference>
<comment type="catalytic activity">
    <reaction evidence="6">
        <text>UDP-N-acetyl-alpha-D-glucosamine + ATP = UDP-N-acetyl-alpha-D-glucosamine 3'-phosphate + ADP + H(+)</text>
        <dbReference type="Rhea" id="RHEA:32671"/>
        <dbReference type="ChEBI" id="CHEBI:15378"/>
        <dbReference type="ChEBI" id="CHEBI:30616"/>
        <dbReference type="ChEBI" id="CHEBI:57705"/>
        <dbReference type="ChEBI" id="CHEBI:64353"/>
        <dbReference type="ChEBI" id="CHEBI:456216"/>
        <dbReference type="EC" id="2.7.1.176"/>
    </reaction>
</comment>
<sequence>MLSAADFPVDPQVMEQRLNTLQASYFGRSNAHSPSVPEVIYVAGQPASGKSTAIESVKNGHTVLDSDEIRKLHPALDEIMGRDPLRMDVLTNGPVPYWMSSLIEYGRQHGHSLIIENTLSNPEFIAGEIAKFRSAGFRVKVVGLAVAQEVSRLGVVQRYLEAQRVSRYPRWTNEVSHTSGFKAIVPGLQAIAPLVDDLEIRTRDGRTLSGIEDIEAERANWFDSPATRADWLARFDSCDLTGLEAEKLTQNLVADAERIRGL</sequence>
<evidence type="ECO:0000313" key="9">
    <source>
        <dbReference type="EMBL" id="MCG7275875.1"/>
    </source>
</evidence>
<keyword evidence="4" id="KW-0067">ATP-binding</keyword>
<evidence type="ECO:0000259" key="7">
    <source>
        <dbReference type="Pfam" id="PF06414"/>
    </source>
</evidence>
<evidence type="ECO:0000313" key="11">
    <source>
        <dbReference type="Proteomes" id="UP001521911"/>
    </source>
</evidence>
<keyword evidence="11" id="KW-1185">Reference proteome</keyword>
<dbReference type="SUPFAM" id="SSF52540">
    <property type="entry name" value="P-loop containing nucleoside triphosphate hydrolases"/>
    <property type="match status" value="1"/>
</dbReference>
<evidence type="ECO:0000313" key="8">
    <source>
        <dbReference type="EMBL" id="AJI80088.1"/>
    </source>
</evidence>
<dbReference type="EMBL" id="CP010827">
    <property type="protein sequence ID" value="AJI80088.1"/>
    <property type="molecule type" value="Genomic_DNA"/>
</dbReference>
<name>A0A0B6EZA6_9CORY</name>
<dbReference type="EC" id="2.7.1.176" evidence="2"/>
<protein>
    <recommendedName>
        <fullName evidence="5">UDP-N-acetylglucosamine kinase</fullName>
        <ecNumber evidence="2">2.7.1.176</ecNumber>
    </recommendedName>
    <alternativeName>
        <fullName evidence="5">UDP-N-acetylglucosamine kinase</fullName>
    </alternativeName>
</protein>
<dbReference type="KEGG" id="csx:CSING_13015"/>
<dbReference type="OrthoDB" id="4516745at2"/>
<evidence type="ECO:0000256" key="2">
    <source>
        <dbReference type="ARBA" id="ARBA00011963"/>
    </source>
</evidence>
<dbReference type="AlphaFoldDB" id="A0A0B6EZA6"/>
<dbReference type="HOGENOM" id="CLU_1060569_0_0_11"/>